<reference evidence="2 3" key="1">
    <citation type="journal article" date="2006" name="Int. J. Syst. Evol. Microbiol.">
        <title>Dyella yeojuensis sp. nov., isolated from greenhouse soil in Korea.</title>
        <authorList>
            <person name="Kim B.Y."/>
            <person name="Weon H.Y."/>
            <person name="Lee K.H."/>
            <person name="Seok S.J."/>
            <person name="Kwon S.W."/>
            <person name="Go S.J."/>
            <person name="Stackebrandt E."/>
        </authorList>
    </citation>
    <scope>NUCLEOTIDE SEQUENCE [LARGE SCALE GENOMIC DNA]</scope>
    <source>
        <strain evidence="2 3">DSM 17673</strain>
    </source>
</reference>
<dbReference type="Pfam" id="PF12697">
    <property type="entry name" value="Abhydrolase_6"/>
    <property type="match status" value="1"/>
</dbReference>
<dbReference type="InterPro" id="IPR000073">
    <property type="entry name" value="AB_hydrolase_1"/>
</dbReference>
<dbReference type="RefSeq" id="WP_166699536.1">
    <property type="nucleotide sequence ID" value="NZ_JAAQTL010000001.1"/>
</dbReference>
<name>A0A7X5TQI7_9GAMM</name>
<feature type="domain" description="AB hydrolase-1" evidence="1">
    <location>
        <begin position="44"/>
        <end position="275"/>
    </location>
</feature>
<evidence type="ECO:0000259" key="1">
    <source>
        <dbReference type="Pfam" id="PF12697"/>
    </source>
</evidence>
<sequence length="286" mass="31157">MTALDELAARIDRQERGIAGIKPDNEARVVFRPGLAHVRQPLSVVYLHGFTASQAEGDPAHRAIAEACSAHLFLNRLTGHGSELPEAMAGATPERWRADADEALDIGLSLGERVVLVSTSMGASLALDLAVRRPDAVEAVVAWSPGIRVHDPEQLRAAVLLQGPVVPPGERSAFQRRYWSSVVHSDGYRAIARLFLEWMRPERLSEIVCPVFFGMWDGGEGDRDTLTSVTAMREAFGWLGTAPSQRRLVAYDHAAHVLASPERSPAATRVLADSLAFLREMGIASR</sequence>
<keyword evidence="3" id="KW-1185">Reference proteome</keyword>
<dbReference type="InterPro" id="IPR029058">
    <property type="entry name" value="AB_hydrolase_fold"/>
</dbReference>
<comment type="caution">
    <text evidence="2">The sequence shown here is derived from an EMBL/GenBank/DDBJ whole genome shotgun (WGS) entry which is preliminary data.</text>
</comment>
<evidence type="ECO:0000313" key="3">
    <source>
        <dbReference type="Proteomes" id="UP000518878"/>
    </source>
</evidence>
<organism evidence="2 3">
    <name type="scientific">Luteibacter yeojuensis</name>
    <dbReference type="NCBI Taxonomy" id="345309"/>
    <lineage>
        <taxon>Bacteria</taxon>
        <taxon>Pseudomonadati</taxon>
        <taxon>Pseudomonadota</taxon>
        <taxon>Gammaproteobacteria</taxon>
        <taxon>Lysobacterales</taxon>
        <taxon>Rhodanobacteraceae</taxon>
        <taxon>Luteibacter</taxon>
    </lineage>
</organism>
<dbReference type="SUPFAM" id="SSF53474">
    <property type="entry name" value="alpha/beta-Hydrolases"/>
    <property type="match status" value="1"/>
</dbReference>
<dbReference type="Proteomes" id="UP000518878">
    <property type="component" value="Unassembled WGS sequence"/>
</dbReference>
<dbReference type="AlphaFoldDB" id="A0A7X5TQI7"/>
<dbReference type="Gene3D" id="3.40.50.1820">
    <property type="entry name" value="alpha/beta hydrolase"/>
    <property type="match status" value="1"/>
</dbReference>
<dbReference type="EMBL" id="JAAQTL010000001">
    <property type="protein sequence ID" value="NID15843.1"/>
    <property type="molecule type" value="Genomic_DNA"/>
</dbReference>
<protein>
    <submittedName>
        <fullName evidence="2">Lysophospholipase</fullName>
    </submittedName>
</protein>
<proteinExistence type="predicted"/>
<evidence type="ECO:0000313" key="2">
    <source>
        <dbReference type="EMBL" id="NID15843.1"/>
    </source>
</evidence>
<gene>
    <name evidence="2" type="ORF">HBF32_10280</name>
</gene>
<accession>A0A7X5TQI7</accession>